<evidence type="ECO:0000256" key="4">
    <source>
        <dbReference type="ARBA" id="ARBA00023015"/>
    </source>
</evidence>
<dbReference type="EnsemblPlants" id="Pp3c22_5870V3.3">
    <property type="protein sequence ID" value="PAC:32904959.CDS.1"/>
    <property type="gene ID" value="Pp3c22_5870"/>
</dbReference>
<dbReference type="AlphaFoldDB" id="A0A2K1IMF0"/>
<feature type="domain" description="Dof-type" evidence="9">
    <location>
        <begin position="64"/>
        <end position="118"/>
    </location>
</feature>
<keyword evidence="7" id="KW-0539">Nucleus</keyword>
<feature type="compositionally biased region" description="Polar residues" evidence="8">
    <location>
        <begin position="174"/>
        <end position="183"/>
    </location>
</feature>
<dbReference type="EnsemblPlants" id="Pp3c22_5870V3.6">
    <property type="protein sequence ID" value="PAC:32904962.CDS.1"/>
    <property type="gene ID" value="Pp3c22_5870"/>
</dbReference>
<feature type="region of interest" description="Disordered" evidence="8">
    <location>
        <begin position="21"/>
        <end position="44"/>
    </location>
</feature>
<reference evidence="10 12" key="1">
    <citation type="journal article" date="2008" name="Science">
        <title>The Physcomitrella genome reveals evolutionary insights into the conquest of land by plants.</title>
        <authorList>
            <person name="Rensing S."/>
            <person name="Lang D."/>
            <person name="Zimmer A."/>
            <person name="Terry A."/>
            <person name="Salamov A."/>
            <person name="Shapiro H."/>
            <person name="Nishiyama T."/>
            <person name="Perroud P.-F."/>
            <person name="Lindquist E."/>
            <person name="Kamisugi Y."/>
            <person name="Tanahashi T."/>
            <person name="Sakakibara K."/>
            <person name="Fujita T."/>
            <person name="Oishi K."/>
            <person name="Shin-I T."/>
            <person name="Kuroki Y."/>
            <person name="Toyoda A."/>
            <person name="Suzuki Y."/>
            <person name="Hashimoto A."/>
            <person name="Yamaguchi K."/>
            <person name="Sugano A."/>
            <person name="Kohara Y."/>
            <person name="Fujiyama A."/>
            <person name="Anterola A."/>
            <person name="Aoki S."/>
            <person name="Ashton N."/>
            <person name="Barbazuk W.B."/>
            <person name="Barker E."/>
            <person name="Bennetzen J."/>
            <person name="Bezanilla M."/>
            <person name="Blankenship R."/>
            <person name="Cho S.H."/>
            <person name="Dutcher S."/>
            <person name="Estelle M."/>
            <person name="Fawcett J.A."/>
            <person name="Gundlach H."/>
            <person name="Hanada K."/>
            <person name="Heyl A."/>
            <person name="Hicks K.A."/>
            <person name="Hugh J."/>
            <person name="Lohr M."/>
            <person name="Mayer K."/>
            <person name="Melkozernov A."/>
            <person name="Murata T."/>
            <person name="Nelson D."/>
            <person name="Pils B."/>
            <person name="Prigge M."/>
            <person name="Reiss B."/>
            <person name="Renner T."/>
            <person name="Rombauts S."/>
            <person name="Rushton P."/>
            <person name="Sanderfoot A."/>
            <person name="Schween G."/>
            <person name="Shiu S.-H."/>
            <person name="Stueber K."/>
            <person name="Theodoulou F.L."/>
            <person name="Tu H."/>
            <person name="Van de Peer Y."/>
            <person name="Verrier P.J."/>
            <person name="Waters E."/>
            <person name="Wood A."/>
            <person name="Yang L."/>
            <person name="Cove D."/>
            <person name="Cuming A."/>
            <person name="Hasebe M."/>
            <person name="Lucas S."/>
            <person name="Mishler D.B."/>
            <person name="Reski R."/>
            <person name="Grigoriev I."/>
            <person name="Quatrano R.S."/>
            <person name="Boore J.L."/>
        </authorList>
    </citation>
    <scope>NUCLEOTIDE SEQUENCE [LARGE SCALE GENOMIC DNA]</scope>
    <source>
        <strain evidence="11 12">cv. Gransden 2004</strain>
    </source>
</reference>
<dbReference type="GO" id="GO:0003700">
    <property type="term" value="F:DNA-binding transcription factor activity"/>
    <property type="evidence" value="ECO:0007669"/>
    <property type="project" value="InterPro"/>
</dbReference>
<dbReference type="PROSITE" id="PS01361">
    <property type="entry name" value="ZF_DOF_1"/>
    <property type="match status" value="1"/>
</dbReference>
<dbReference type="Gramene" id="Pp3c22_5870V3.2">
    <property type="protein sequence ID" value="PAC:32904958.CDS.1"/>
    <property type="gene ID" value="Pp3c22_5870"/>
</dbReference>
<dbReference type="EnsemblPlants" id="Pp3c22_5870V3.4">
    <property type="protein sequence ID" value="PAC:32904960.CDS.1"/>
    <property type="gene ID" value="Pp3c22_5870"/>
</dbReference>
<evidence type="ECO:0000256" key="3">
    <source>
        <dbReference type="ARBA" id="ARBA00022833"/>
    </source>
</evidence>
<feature type="region of interest" description="Disordered" evidence="8">
    <location>
        <begin position="108"/>
        <end position="155"/>
    </location>
</feature>
<dbReference type="Proteomes" id="UP000006727">
    <property type="component" value="Chromosome 22"/>
</dbReference>
<dbReference type="PANTHER" id="PTHR31089">
    <property type="entry name" value="CYCLIC DOF FACTOR 2"/>
    <property type="match status" value="1"/>
</dbReference>
<protein>
    <recommendedName>
        <fullName evidence="9">Dof-type domain-containing protein</fullName>
    </recommendedName>
</protein>
<dbReference type="Gramene" id="Pp3c22_5870V3.8">
    <property type="protein sequence ID" value="PAC:32904964.CDS.1"/>
    <property type="gene ID" value="Pp3c22_5870"/>
</dbReference>
<feature type="region of interest" description="Disordered" evidence="8">
    <location>
        <begin position="167"/>
        <end position="197"/>
    </location>
</feature>
<dbReference type="OrthoDB" id="1927254at2759"/>
<dbReference type="InterPro" id="IPR003851">
    <property type="entry name" value="Znf_Dof"/>
</dbReference>
<feature type="compositionally biased region" description="Polar residues" evidence="8">
    <location>
        <begin position="364"/>
        <end position="386"/>
    </location>
</feature>
<dbReference type="KEGG" id="ppp:112275240"/>
<dbReference type="Gramene" id="Pp3c22_5870V3.3">
    <property type="protein sequence ID" value="PAC:32904959.CDS.1"/>
    <property type="gene ID" value="Pp3c22_5870"/>
</dbReference>
<keyword evidence="1" id="KW-0479">Metal-binding</keyword>
<reference evidence="10 12" key="2">
    <citation type="journal article" date="2018" name="Plant J.">
        <title>The Physcomitrella patens chromosome-scale assembly reveals moss genome structure and evolution.</title>
        <authorList>
            <person name="Lang D."/>
            <person name="Ullrich K.K."/>
            <person name="Murat F."/>
            <person name="Fuchs J."/>
            <person name="Jenkins J."/>
            <person name="Haas F.B."/>
            <person name="Piednoel M."/>
            <person name="Gundlach H."/>
            <person name="Van Bel M."/>
            <person name="Meyberg R."/>
            <person name="Vives C."/>
            <person name="Morata J."/>
            <person name="Symeonidi A."/>
            <person name="Hiss M."/>
            <person name="Muchero W."/>
            <person name="Kamisugi Y."/>
            <person name="Saleh O."/>
            <person name="Blanc G."/>
            <person name="Decker E.L."/>
            <person name="van Gessel N."/>
            <person name="Grimwood J."/>
            <person name="Hayes R.D."/>
            <person name="Graham S.W."/>
            <person name="Gunter L.E."/>
            <person name="McDaniel S.F."/>
            <person name="Hoernstein S.N.W."/>
            <person name="Larsson A."/>
            <person name="Li F.W."/>
            <person name="Perroud P.F."/>
            <person name="Phillips J."/>
            <person name="Ranjan P."/>
            <person name="Rokshar D.S."/>
            <person name="Rothfels C.J."/>
            <person name="Schneider L."/>
            <person name="Shu S."/>
            <person name="Stevenson D.W."/>
            <person name="Thummler F."/>
            <person name="Tillich M."/>
            <person name="Villarreal Aguilar J.C."/>
            <person name="Widiez T."/>
            <person name="Wong G.K."/>
            <person name="Wymore A."/>
            <person name="Zhang Y."/>
            <person name="Zimmer A.D."/>
            <person name="Quatrano R.S."/>
            <person name="Mayer K.F.X."/>
            <person name="Goodstein D."/>
            <person name="Casacuberta J.M."/>
            <person name="Vandepoele K."/>
            <person name="Reski R."/>
            <person name="Cuming A.C."/>
            <person name="Tuskan G.A."/>
            <person name="Maumus F."/>
            <person name="Salse J."/>
            <person name="Schmutz J."/>
            <person name="Rensing S.A."/>
        </authorList>
    </citation>
    <scope>NUCLEOTIDE SEQUENCE [LARGE SCALE GENOMIC DNA]</scope>
    <source>
        <strain evidence="11 12">cv. Gransden 2004</strain>
    </source>
</reference>
<dbReference type="EMBL" id="ABEU02000022">
    <property type="protein sequence ID" value="PNR30451.1"/>
    <property type="molecule type" value="Genomic_DNA"/>
</dbReference>
<feature type="compositionally biased region" description="Polar residues" evidence="8">
    <location>
        <begin position="333"/>
        <end position="355"/>
    </location>
</feature>
<evidence type="ECO:0000256" key="5">
    <source>
        <dbReference type="ARBA" id="ARBA00023125"/>
    </source>
</evidence>
<sequence length="393" mass="42606">MVNVEKPHMSVAVLGHGDWAMIPSSSSHEPQQQTQQHQQEKKASQLFAQRALQERRLKPPDQVIACPRCQSLNTKFCYYNNYSLTQPRHFCKSCRRYWTAGGTLRNVPVGGGCRKNKRTKPRTPEGSNSGTGSADVDSMSSSGLQHPGFTPTSIGFLSSSEGSPYGLADPSIRADSSMSQSSKIGLPMPYQPGGQSSALAQHQQLHPFEGGIPGLGFFRNPGRVAETALNLHPTFQMPTGDLSEMFDTSSVSRTGALAALSEGLGTFNVNAEGGRDQQGFVSLERWQQAAKQHSSSGMWGSHEIAQAQSNIGMGRQQDVKGKMTLGLVPITGMDTSKGQQQQRPTPSWQHSNPPENSGLHFEQQPEQNYWNNSGGWPSMDSQAYQSSGGGQAL</sequence>
<dbReference type="PaxDb" id="3218-PP1S12_364V6.1"/>
<gene>
    <name evidence="11" type="primary">LOC112275240</name>
    <name evidence="10" type="ORF">PHYPA_026767</name>
</gene>
<evidence type="ECO:0000256" key="2">
    <source>
        <dbReference type="ARBA" id="ARBA00022771"/>
    </source>
</evidence>
<dbReference type="EnsemblPlants" id="Pp3c22_5870V3.1">
    <property type="protein sequence ID" value="PAC:32904957.CDS.1"/>
    <property type="gene ID" value="Pp3c22_5870"/>
</dbReference>
<dbReference type="EnsemblPlants" id="Pp3c22_5870V3.2">
    <property type="protein sequence ID" value="PAC:32904958.CDS.1"/>
    <property type="gene ID" value="Pp3c22_5870"/>
</dbReference>
<dbReference type="Gramene" id="Pp3c22_5870V3.7">
    <property type="protein sequence ID" value="PAC:32904963.CDS.1"/>
    <property type="gene ID" value="Pp3c22_5870"/>
</dbReference>
<feature type="region of interest" description="Disordered" evidence="8">
    <location>
        <begin position="329"/>
        <end position="393"/>
    </location>
</feature>
<dbReference type="GO" id="GO:0008270">
    <property type="term" value="F:zinc ion binding"/>
    <property type="evidence" value="ECO:0007669"/>
    <property type="project" value="UniProtKB-KW"/>
</dbReference>
<keyword evidence="4" id="KW-0805">Transcription regulation</keyword>
<dbReference type="GeneID" id="112275240"/>
<accession>A0A2K1IMF0</accession>
<dbReference type="Gramene" id="Pp3c22_5870V3.9">
    <property type="protein sequence ID" value="PAC:32904965.CDS.1"/>
    <property type="gene ID" value="Pp3c22_5870"/>
</dbReference>
<dbReference type="Gramene" id="Pp3c22_5870V3.5">
    <property type="protein sequence ID" value="PAC:32904961.CDS.1"/>
    <property type="gene ID" value="Pp3c22_5870"/>
</dbReference>
<evidence type="ECO:0000256" key="1">
    <source>
        <dbReference type="ARBA" id="ARBA00022723"/>
    </source>
</evidence>
<dbReference type="RefSeq" id="XP_024361206.1">
    <property type="nucleotide sequence ID" value="XM_024505438.2"/>
</dbReference>
<keyword evidence="3" id="KW-0862">Zinc</keyword>
<keyword evidence="5" id="KW-0238">DNA-binding</keyword>
<dbReference type="GO" id="GO:0003677">
    <property type="term" value="F:DNA binding"/>
    <property type="evidence" value="ECO:0007669"/>
    <property type="project" value="UniProtKB-KW"/>
</dbReference>
<evidence type="ECO:0000256" key="6">
    <source>
        <dbReference type="ARBA" id="ARBA00023163"/>
    </source>
</evidence>
<organism evidence="10">
    <name type="scientific">Physcomitrium patens</name>
    <name type="common">Spreading-leaved earth moss</name>
    <name type="synonym">Physcomitrella patens</name>
    <dbReference type="NCBI Taxonomy" id="3218"/>
    <lineage>
        <taxon>Eukaryota</taxon>
        <taxon>Viridiplantae</taxon>
        <taxon>Streptophyta</taxon>
        <taxon>Embryophyta</taxon>
        <taxon>Bryophyta</taxon>
        <taxon>Bryophytina</taxon>
        <taxon>Bryopsida</taxon>
        <taxon>Funariidae</taxon>
        <taxon>Funariales</taxon>
        <taxon>Funariaceae</taxon>
        <taxon>Physcomitrium</taxon>
    </lineage>
</organism>
<evidence type="ECO:0000313" key="10">
    <source>
        <dbReference type="EMBL" id="PNR30451.1"/>
    </source>
</evidence>
<keyword evidence="2" id="KW-0863">Zinc-finger</keyword>
<proteinExistence type="predicted"/>
<evidence type="ECO:0000256" key="8">
    <source>
        <dbReference type="SAM" id="MobiDB-lite"/>
    </source>
</evidence>
<dbReference type="InterPro" id="IPR045174">
    <property type="entry name" value="Dof"/>
</dbReference>
<feature type="compositionally biased region" description="Polar residues" evidence="8">
    <location>
        <begin position="125"/>
        <end position="155"/>
    </location>
</feature>
<dbReference type="PANTHER" id="PTHR31089:SF1">
    <property type="entry name" value="CYCLIC DOF FACTOR 3"/>
    <property type="match status" value="1"/>
</dbReference>
<dbReference type="Gramene" id="Pp3c22_5870V3.1">
    <property type="protein sequence ID" value="PAC:32904957.CDS.1"/>
    <property type="gene ID" value="Pp3c22_5870"/>
</dbReference>
<dbReference type="RefSeq" id="XP_024361202.1">
    <property type="nucleotide sequence ID" value="XM_024505434.2"/>
</dbReference>
<dbReference type="RefSeq" id="XP_024361205.1">
    <property type="nucleotide sequence ID" value="XM_024505437.2"/>
</dbReference>
<dbReference type="Gramene" id="Pp3c22_5870V3.4">
    <property type="protein sequence ID" value="PAC:32904960.CDS.1"/>
    <property type="gene ID" value="Pp3c22_5870"/>
</dbReference>
<dbReference type="EnsemblPlants" id="Pp3c22_5870V3.7">
    <property type="protein sequence ID" value="PAC:32904963.CDS.1"/>
    <property type="gene ID" value="Pp3c22_5870"/>
</dbReference>
<evidence type="ECO:0000259" key="9">
    <source>
        <dbReference type="PROSITE" id="PS50884"/>
    </source>
</evidence>
<keyword evidence="6" id="KW-0804">Transcription</keyword>
<feature type="compositionally biased region" description="Low complexity" evidence="8">
    <location>
        <begin position="23"/>
        <end position="37"/>
    </location>
</feature>
<dbReference type="EnsemblPlants" id="Pp3c22_5870V3.9">
    <property type="protein sequence ID" value="PAC:32904965.CDS.1"/>
    <property type="gene ID" value="Pp3c22_5870"/>
</dbReference>
<keyword evidence="12" id="KW-1185">Reference proteome</keyword>
<dbReference type="EnsemblPlants" id="Pp3c22_5870V3.5">
    <property type="protein sequence ID" value="PAC:32904961.CDS.1"/>
    <property type="gene ID" value="Pp3c22_5870"/>
</dbReference>
<dbReference type="EnsemblPlants" id="Pp3c22_5870V3.8">
    <property type="protein sequence ID" value="PAC:32904964.CDS.1"/>
    <property type="gene ID" value="Pp3c22_5870"/>
</dbReference>
<reference evidence="11" key="3">
    <citation type="submission" date="2020-12" db="UniProtKB">
        <authorList>
            <consortium name="EnsemblPlants"/>
        </authorList>
    </citation>
    <scope>IDENTIFICATION</scope>
</reference>
<evidence type="ECO:0000313" key="12">
    <source>
        <dbReference type="Proteomes" id="UP000006727"/>
    </source>
</evidence>
<evidence type="ECO:0000256" key="7">
    <source>
        <dbReference type="ARBA" id="ARBA00023242"/>
    </source>
</evidence>
<dbReference type="Pfam" id="PF02701">
    <property type="entry name" value="Zn_ribbon_Dof"/>
    <property type="match status" value="1"/>
</dbReference>
<evidence type="ECO:0000313" key="11">
    <source>
        <dbReference type="EnsemblPlants" id="PAC:32904957.CDS.1"/>
    </source>
</evidence>
<dbReference type="PROSITE" id="PS50884">
    <property type="entry name" value="ZF_DOF_2"/>
    <property type="match status" value="1"/>
</dbReference>
<name>A0A2K1IMF0_PHYPA</name>
<dbReference type="Gramene" id="Pp3c22_5870V3.6">
    <property type="protein sequence ID" value="PAC:32904962.CDS.1"/>
    <property type="gene ID" value="Pp3c22_5870"/>
</dbReference>